<dbReference type="InterPro" id="IPR029044">
    <property type="entry name" value="Nucleotide-diphossugar_trans"/>
</dbReference>
<sequence>MLLVCHLVYTQQQARIYLMPVSALLLAAGNSQRFMAVKQLAKLHSETVIEHSSKALLSHHFNQVYVALGAHIASIAKKIPEQANILYCSQWQQGIGKTIAQAITNISKHEQHIMIALADQVLVPAQHIEKLLTLCQAHPDKIIATKAYGVIVPPVIFPKTYHHELAKLTRDRGAISIIKANEKNVIYSQCPEAIYDIDTQEDLVEIKARIKQNTREHA</sequence>
<protein>
    <submittedName>
        <fullName evidence="3">Nucleotidyltransferase family protein</fullName>
    </submittedName>
</protein>
<dbReference type="PANTHER" id="PTHR43777">
    <property type="entry name" value="MOLYBDENUM COFACTOR CYTIDYLYLTRANSFERASE"/>
    <property type="match status" value="1"/>
</dbReference>
<dbReference type="Gene3D" id="3.90.550.10">
    <property type="entry name" value="Spore Coat Polysaccharide Biosynthesis Protein SpsA, Chain A"/>
    <property type="match status" value="1"/>
</dbReference>
<evidence type="ECO:0000259" key="2">
    <source>
        <dbReference type="Pfam" id="PF12804"/>
    </source>
</evidence>
<evidence type="ECO:0000313" key="3">
    <source>
        <dbReference type="EMBL" id="QBG34758.1"/>
    </source>
</evidence>
<dbReference type="AlphaFoldDB" id="A0A4P6P2A7"/>
<dbReference type="EMBL" id="CP034759">
    <property type="protein sequence ID" value="QBG34758.1"/>
    <property type="molecule type" value="Genomic_DNA"/>
</dbReference>
<keyword evidence="3" id="KW-0808">Transferase</keyword>
<dbReference type="PANTHER" id="PTHR43777:SF1">
    <property type="entry name" value="MOLYBDENUM COFACTOR CYTIDYLYLTRANSFERASE"/>
    <property type="match status" value="1"/>
</dbReference>
<evidence type="ECO:0000256" key="1">
    <source>
        <dbReference type="ARBA" id="ARBA00022842"/>
    </source>
</evidence>
<evidence type="ECO:0000313" key="4">
    <source>
        <dbReference type="Proteomes" id="UP000290244"/>
    </source>
</evidence>
<dbReference type="CDD" id="cd04182">
    <property type="entry name" value="GT_2_like_f"/>
    <property type="match status" value="1"/>
</dbReference>
<dbReference type="InterPro" id="IPR025877">
    <property type="entry name" value="MobA-like_NTP_Trfase"/>
</dbReference>
<keyword evidence="4" id="KW-1185">Reference proteome</keyword>
<dbReference type="GO" id="GO:0016779">
    <property type="term" value="F:nucleotidyltransferase activity"/>
    <property type="evidence" value="ECO:0007669"/>
    <property type="project" value="UniProtKB-ARBA"/>
</dbReference>
<dbReference type="OrthoDB" id="5298023at2"/>
<accession>A0A4P6P2A7</accession>
<proteinExistence type="predicted"/>
<dbReference type="Pfam" id="PF12804">
    <property type="entry name" value="NTP_transf_3"/>
    <property type="match status" value="1"/>
</dbReference>
<reference evidence="3 4" key="1">
    <citation type="submission" date="2018-12" db="EMBL/GenBank/DDBJ databases">
        <title>Complete genome of Litorilituus sediminis.</title>
        <authorList>
            <person name="Liu A."/>
            <person name="Rong J."/>
        </authorList>
    </citation>
    <scope>NUCLEOTIDE SEQUENCE [LARGE SCALE GENOMIC DNA]</scope>
    <source>
        <strain evidence="3 4">JCM 17549</strain>
    </source>
</reference>
<organism evidence="3 4">
    <name type="scientific">Litorilituus sediminis</name>
    <dbReference type="NCBI Taxonomy" id="718192"/>
    <lineage>
        <taxon>Bacteria</taxon>
        <taxon>Pseudomonadati</taxon>
        <taxon>Pseudomonadota</taxon>
        <taxon>Gammaproteobacteria</taxon>
        <taxon>Alteromonadales</taxon>
        <taxon>Colwelliaceae</taxon>
        <taxon>Litorilituus</taxon>
    </lineage>
</organism>
<keyword evidence="1" id="KW-0460">Magnesium</keyword>
<gene>
    <name evidence="3" type="ORF">EMK97_02885</name>
</gene>
<dbReference type="Proteomes" id="UP000290244">
    <property type="component" value="Chromosome"/>
</dbReference>
<feature type="domain" description="MobA-like NTP transferase" evidence="2">
    <location>
        <begin position="23"/>
        <end position="181"/>
    </location>
</feature>
<name>A0A4P6P2A7_9GAMM</name>
<dbReference type="SUPFAM" id="SSF53448">
    <property type="entry name" value="Nucleotide-diphospho-sugar transferases"/>
    <property type="match status" value="1"/>
</dbReference>
<dbReference type="KEGG" id="lsd:EMK97_02885"/>